<dbReference type="Pfam" id="PF01471">
    <property type="entry name" value="PG_binding_1"/>
    <property type="match status" value="1"/>
</dbReference>
<accession>A0A1I5H157</accession>
<dbReference type="SUPFAM" id="SSF47090">
    <property type="entry name" value="PGBD-like"/>
    <property type="match status" value="1"/>
</dbReference>
<evidence type="ECO:0000313" key="3">
    <source>
        <dbReference type="EMBL" id="SFO41947.1"/>
    </source>
</evidence>
<reference evidence="3 4" key="1">
    <citation type="submission" date="2016-10" db="EMBL/GenBank/DDBJ databases">
        <authorList>
            <person name="de Groot N.N."/>
        </authorList>
    </citation>
    <scope>NUCLEOTIDE SEQUENCE [LARGE SCALE GENOMIC DNA]</scope>
    <source>
        <strain evidence="3 4">DSM 1283</strain>
    </source>
</reference>
<proteinExistence type="predicted"/>
<dbReference type="RefSeq" id="WP_170848009.1">
    <property type="nucleotide sequence ID" value="NZ_BAABFM010000035.1"/>
</dbReference>
<organism evidence="3 4">
    <name type="scientific">Anaerocolumna aminovalerica</name>
    <dbReference type="NCBI Taxonomy" id="1527"/>
    <lineage>
        <taxon>Bacteria</taxon>
        <taxon>Bacillati</taxon>
        <taxon>Bacillota</taxon>
        <taxon>Clostridia</taxon>
        <taxon>Lachnospirales</taxon>
        <taxon>Lachnospiraceae</taxon>
        <taxon>Anaerocolumna</taxon>
    </lineage>
</organism>
<evidence type="ECO:0000259" key="2">
    <source>
        <dbReference type="Pfam" id="PF01471"/>
    </source>
</evidence>
<feature type="chain" id="PRO_5011745231" evidence="1">
    <location>
        <begin position="28"/>
        <end position="267"/>
    </location>
</feature>
<feature type="signal peptide" evidence="1">
    <location>
        <begin position="1"/>
        <end position="27"/>
    </location>
</feature>
<dbReference type="Gene3D" id="1.10.101.10">
    <property type="entry name" value="PGBD-like superfamily/PGBD"/>
    <property type="match status" value="1"/>
</dbReference>
<evidence type="ECO:0000313" key="4">
    <source>
        <dbReference type="Proteomes" id="UP000198806"/>
    </source>
</evidence>
<dbReference type="AlphaFoldDB" id="A0A1I5H157"/>
<dbReference type="InterPro" id="IPR036366">
    <property type="entry name" value="PGBDSf"/>
</dbReference>
<feature type="domain" description="Peptidoglycan binding-like" evidence="2">
    <location>
        <begin position="35"/>
        <end position="92"/>
    </location>
</feature>
<gene>
    <name evidence="3" type="ORF">SAMN04489757_12465</name>
</gene>
<sequence>MRKKHLRGIMILGMTISMAFSPISASAALLKTGTRGSQVQKIQMALKNLGYFDYNEATGYFGKITAKSVRLFQIENGLEVDGIVGENTWNALKEQIDMDELLEKYALEQNGALDWFSEVQYIWPRNANANVTDVETGITFQLKRTFGTNHADVEPLTKQDSMSIKSIWGGWSWERRAVVVEVDGMLLAGSMTAMPHAGVDNAPAIKVVNNRSGNYGRGQNLDLVKNNGVNGHMDIHFKNSRTHGTNVEQASHQNMVKKASKYIAKIN</sequence>
<name>A0A1I5H157_9FIRM</name>
<protein>
    <submittedName>
        <fullName evidence="3">Putative peptidoglycan binding domain-containing protein</fullName>
    </submittedName>
</protein>
<dbReference type="InterPro" id="IPR036365">
    <property type="entry name" value="PGBD-like_sf"/>
</dbReference>
<keyword evidence="4" id="KW-1185">Reference proteome</keyword>
<dbReference type="Proteomes" id="UP000198806">
    <property type="component" value="Unassembled WGS sequence"/>
</dbReference>
<keyword evidence="1" id="KW-0732">Signal</keyword>
<dbReference type="InterPro" id="IPR002477">
    <property type="entry name" value="Peptidoglycan-bd-like"/>
</dbReference>
<dbReference type="EMBL" id="FOWD01000024">
    <property type="protein sequence ID" value="SFO41947.1"/>
    <property type="molecule type" value="Genomic_DNA"/>
</dbReference>
<evidence type="ECO:0000256" key="1">
    <source>
        <dbReference type="SAM" id="SignalP"/>
    </source>
</evidence>
<dbReference type="STRING" id="1527.SAMN04489757_12465"/>